<dbReference type="EMBL" id="JAPJZH010000009">
    <property type="protein sequence ID" value="MDA4846743.1"/>
    <property type="molecule type" value="Genomic_DNA"/>
</dbReference>
<dbReference type="InterPro" id="IPR010321">
    <property type="entry name" value="DUF922"/>
</dbReference>
<evidence type="ECO:0000313" key="3">
    <source>
        <dbReference type="Proteomes" id="UP001148313"/>
    </source>
</evidence>
<accession>A0ABT4VRT7</accession>
<evidence type="ECO:0000256" key="1">
    <source>
        <dbReference type="SAM" id="SignalP"/>
    </source>
</evidence>
<feature type="chain" id="PRO_5047491286" evidence="1">
    <location>
        <begin position="25"/>
        <end position="201"/>
    </location>
</feature>
<organism evidence="2 3">
    <name type="scientific">Hoeflea poritis</name>
    <dbReference type="NCBI Taxonomy" id="2993659"/>
    <lineage>
        <taxon>Bacteria</taxon>
        <taxon>Pseudomonadati</taxon>
        <taxon>Pseudomonadota</taxon>
        <taxon>Alphaproteobacteria</taxon>
        <taxon>Hyphomicrobiales</taxon>
        <taxon>Rhizobiaceae</taxon>
        <taxon>Hoeflea</taxon>
    </lineage>
</organism>
<dbReference type="PIRSF" id="PIRSF010521">
    <property type="entry name" value="DUF922_bac"/>
    <property type="match status" value="1"/>
</dbReference>
<name>A0ABT4VRT7_9HYPH</name>
<proteinExistence type="predicted"/>
<keyword evidence="3" id="KW-1185">Reference proteome</keyword>
<sequence>MAPLARILVCAVGIAAAIAAPAHADIRPKYVEKFYSVSGTSGIELYESIGARGPLIRGGTSRAIAITEFDLKWGRDYVRDGNDCVLAAARSFLTITYTYPKPAGKLPPHVAARWRVFIKGIRSHEAVHGRYVVEMAQQIYDTTVGFRQPNDPTCKKIRQGIQAPLKAAFDRYKARNRAFEEDEMSTGGNVHQLILQLVNGR</sequence>
<evidence type="ECO:0000313" key="2">
    <source>
        <dbReference type="EMBL" id="MDA4846743.1"/>
    </source>
</evidence>
<reference evidence="2" key="1">
    <citation type="submission" date="2022-11" db="EMBL/GenBank/DDBJ databases">
        <title>Hoeflea poritis sp. nov., isolated from scleractinian coral Porites lutea.</title>
        <authorList>
            <person name="Zhang G."/>
            <person name="Wei Q."/>
            <person name="Cai L."/>
        </authorList>
    </citation>
    <scope>NUCLEOTIDE SEQUENCE</scope>
    <source>
        <strain evidence="2">E7-10</strain>
    </source>
</reference>
<comment type="caution">
    <text evidence="2">The sequence shown here is derived from an EMBL/GenBank/DDBJ whole genome shotgun (WGS) entry which is preliminary data.</text>
</comment>
<dbReference type="Pfam" id="PF06037">
    <property type="entry name" value="DUF922"/>
    <property type="match status" value="1"/>
</dbReference>
<gene>
    <name evidence="2" type="ORF">OOZ53_15385</name>
</gene>
<feature type="signal peptide" evidence="1">
    <location>
        <begin position="1"/>
        <end position="24"/>
    </location>
</feature>
<dbReference type="Proteomes" id="UP001148313">
    <property type="component" value="Unassembled WGS sequence"/>
</dbReference>
<dbReference type="RefSeq" id="WP_271090532.1">
    <property type="nucleotide sequence ID" value="NZ_JAPJZH010000009.1"/>
</dbReference>
<keyword evidence="1" id="KW-0732">Signal</keyword>
<protein>
    <submittedName>
        <fullName evidence="2">DUF922 domain-containing protein</fullName>
    </submittedName>
</protein>